<dbReference type="Proteomes" id="UP000187429">
    <property type="component" value="Unassembled WGS sequence"/>
</dbReference>
<name>A0A1R1YAT5_9FUNG</name>
<evidence type="ECO:0000313" key="2">
    <source>
        <dbReference type="Proteomes" id="UP000187429"/>
    </source>
</evidence>
<dbReference type="OrthoDB" id="5545891at2759"/>
<proteinExistence type="predicted"/>
<dbReference type="AlphaFoldDB" id="A0A1R1YAT5"/>
<protein>
    <submittedName>
        <fullName evidence="1">Uncharacterized protein</fullName>
    </submittedName>
</protein>
<gene>
    <name evidence="1" type="ORF">AYI69_g4770</name>
</gene>
<sequence>MQPELIDAFPQIENDFYRSPLTEDERNIAIHSCLNTISMNYNPPPLNKSASSANKKADSIFYGIKTALAQTTRLLDYYSHCRAQDNPGIDTFVDPEIMFASTMIALLSEVPATLTQVRLDALHKELDLPETPASS</sequence>
<keyword evidence="2" id="KW-1185">Reference proteome</keyword>
<accession>A0A1R1YAT5</accession>
<evidence type="ECO:0000313" key="1">
    <source>
        <dbReference type="EMBL" id="OMJ24051.1"/>
    </source>
</evidence>
<comment type="caution">
    <text evidence="1">The sequence shown here is derived from an EMBL/GenBank/DDBJ whole genome shotgun (WGS) entry which is preliminary data.</text>
</comment>
<dbReference type="EMBL" id="LSSM01001906">
    <property type="protein sequence ID" value="OMJ24051.1"/>
    <property type="molecule type" value="Genomic_DNA"/>
</dbReference>
<organism evidence="1 2">
    <name type="scientific">Smittium culicis</name>
    <dbReference type="NCBI Taxonomy" id="133412"/>
    <lineage>
        <taxon>Eukaryota</taxon>
        <taxon>Fungi</taxon>
        <taxon>Fungi incertae sedis</taxon>
        <taxon>Zoopagomycota</taxon>
        <taxon>Kickxellomycotina</taxon>
        <taxon>Harpellomycetes</taxon>
        <taxon>Harpellales</taxon>
        <taxon>Legeriomycetaceae</taxon>
        <taxon>Smittium</taxon>
    </lineage>
</organism>
<reference evidence="2" key="1">
    <citation type="submission" date="2017-01" db="EMBL/GenBank/DDBJ databases">
        <authorList>
            <person name="Wang Y."/>
            <person name="White M."/>
            <person name="Kvist S."/>
            <person name="Moncalvo J.-M."/>
        </authorList>
    </citation>
    <scope>NUCLEOTIDE SEQUENCE [LARGE SCALE GENOMIC DNA]</scope>
    <source>
        <strain evidence="2">ID-206-W2</strain>
    </source>
</reference>